<gene>
    <name evidence="2" type="ORF">MGWOODY_Clf561</name>
</gene>
<dbReference type="InterPro" id="IPR039476">
    <property type="entry name" value="P2CMN_synthase_LarB"/>
</dbReference>
<protein>
    <submittedName>
        <fullName evidence="2">Circadian phase modifier</fullName>
    </submittedName>
</protein>
<proteinExistence type="predicted"/>
<evidence type="ECO:0000313" key="2">
    <source>
        <dbReference type="EMBL" id="CUV01198.1"/>
    </source>
</evidence>
<dbReference type="GO" id="GO:0006189">
    <property type="term" value="P:'de novo' IMP biosynthetic process"/>
    <property type="evidence" value="ECO:0007669"/>
    <property type="project" value="InterPro"/>
</dbReference>
<dbReference type="SUPFAM" id="SSF52255">
    <property type="entry name" value="N5-CAIR mutase (phosphoribosylaminoimidazole carboxylase, PurE)"/>
    <property type="match status" value="1"/>
</dbReference>
<dbReference type="PANTHER" id="PTHR43064:SF1">
    <property type="entry name" value="SLL1489 PROTEIN"/>
    <property type="match status" value="1"/>
</dbReference>
<dbReference type="NCBIfam" id="NF033503">
    <property type="entry name" value="LarB"/>
    <property type="match status" value="1"/>
</dbReference>
<sequence length="279" mass="29139">MDKAPVPAESLEKHTIEKSRLREFLVQFKDNGMTVDTAMDQLRDLPYQDIGFAKLDHHRALRTGWPEVVFGKGKTPEQIAQIVNAMKGRGHPVLVTKSGQEAYQAVLQDTPEAEFHKLSNAIVVPTPQITPLKVGITVVTAGTADLPVAEEAVLTATIMGNDVTLVSDVGVAGLHRLLDQVPTLQEAQVLVVVAGMDAALVGVVSGLVSVPVIAVPTSTGYGASFNGLAPLLSMLNSCAPGVSVVNIDNGFGAGHQAALINYASTADADTSGGEDALSS</sequence>
<evidence type="ECO:0000259" key="1">
    <source>
        <dbReference type="SMART" id="SM01001"/>
    </source>
</evidence>
<dbReference type="Pfam" id="PF00731">
    <property type="entry name" value="AIRC"/>
    <property type="match status" value="1"/>
</dbReference>
<dbReference type="SMART" id="SM01001">
    <property type="entry name" value="AIRC"/>
    <property type="match status" value="1"/>
</dbReference>
<dbReference type="AlphaFoldDB" id="A0A160V6J6"/>
<reference evidence="2" key="1">
    <citation type="submission" date="2015-10" db="EMBL/GenBank/DDBJ databases">
        <authorList>
            <person name="Gilbert D.G."/>
        </authorList>
    </citation>
    <scope>NUCLEOTIDE SEQUENCE</scope>
</reference>
<dbReference type="PANTHER" id="PTHR43064">
    <property type="entry name" value="PHOSPHORIBOSYLAMINOIMIDAZOLE CARBOXYLASE-RELATED"/>
    <property type="match status" value="1"/>
</dbReference>
<organism evidence="2">
    <name type="scientific">hydrothermal vent metagenome</name>
    <dbReference type="NCBI Taxonomy" id="652676"/>
    <lineage>
        <taxon>unclassified sequences</taxon>
        <taxon>metagenomes</taxon>
        <taxon>ecological metagenomes</taxon>
    </lineage>
</organism>
<dbReference type="Gene3D" id="3.40.50.1970">
    <property type="match status" value="1"/>
</dbReference>
<dbReference type="InterPro" id="IPR000031">
    <property type="entry name" value="PurE_dom"/>
</dbReference>
<dbReference type="GO" id="GO:0016787">
    <property type="term" value="F:hydrolase activity"/>
    <property type="evidence" value="ECO:0007669"/>
    <property type="project" value="InterPro"/>
</dbReference>
<dbReference type="EMBL" id="FAXA01000024">
    <property type="protein sequence ID" value="CUV01198.1"/>
    <property type="molecule type" value="Genomic_DNA"/>
</dbReference>
<name>A0A160V6J6_9ZZZZ</name>
<feature type="domain" description="PurE" evidence="1">
    <location>
        <begin position="134"/>
        <end position="266"/>
    </location>
</feature>
<accession>A0A160V6J6</accession>